<sequence>MSSELTLEQSTKSFDGYQYVYSHDSYTVDCNMKFGIYVPSIADKECVPLLIFLSG</sequence>
<dbReference type="AlphaFoldDB" id="A0A818ZAH4"/>
<dbReference type="Gene3D" id="3.40.50.1820">
    <property type="entry name" value="alpha/beta hydrolase"/>
    <property type="match status" value="1"/>
</dbReference>
<accession>A0A818ZAH4</accession>
<dbReference type="PANTHER" id="PTHR10061:SF0">
    <property type="entry name" value="S-FORMYLGLUTATHIONE HYDROLASE"/>
    <property type="match status" value="1"/>
</dbReference>
<dbReference type="PANTHER" id="PTHR10061">
    <property type="entry name" value="S-FORMYLGLUTATHIONE HYDROLASE"/>
    <property type="match status" value="1"/>
</dbReference>
<evidence type="ECO:0000313" key="2">
    <source>
        <dbReference type="Proteomes" id="UP000663881"/>
    </source>
</evidence>
<gene>
    <name evidence="1" type="ORF">OKA104_LOCUS16555</name>
</gene>
<dbReference type="GO" id="GO:0005829">
    <property type="term" value="C:cytosol"/>
    <property type="evidence" value="ECO:0007669"/>
    <property type="project" value="TreeGrafter"/>
</dbReference>
<name>A0A818ZAH4_9BILA</name>
<dbReference type="InterPro" id="IPR029058">
    <property type="entry name" value="AB_hydrolase_fold"/>
</dbReference>
<organism evidence="1 2">
    <name type="scientific">Adineta steineri</name>
    <dbReference type="NCBI Taxonomy" id="433720"/>
    <lineage>
        <taxon>Eukaryota</taxon>
        <taxon>Metazoa</taxon>
        <taxon>Spiralia</taxon>
        <taxon>Gnathifera</taxon>
        <taxon>Rotifera</taxon>
        <taxon>Eurotatoria</taxon>
        <taxon>Bdelloidea</taxon>
        <taxon>Adinetida</taxon>
        <taxon>Adinetidae</taxon>
        <taxon>Adineta</taxon>
    </lineage>
</organism>
<feature type="non-terminal residue" evidence="1">
    <location>
        <position position="55"/>
    </location>
</feature>
<evidence type="ECO:0000313" key="1">
    <source>
        <dbReference type="EMBL" id="CAF3766435.1"/>
    </source>
</evidence>
<dbReference type="SUPFAM" id="SSF53474">
    <property type="entry name" value="alpha/beta-Hydrolases"/>
    <property type="match status" value="1"/>
</dbReference>
<dbReference type="EMBL" id="CAJOAY010000954">
    <property type="protein sequence ID" value="CAF3766435.1"/>
    <property type="molecule type" value="Genomic_DNA"/>
</dbReference>
<reference evidence="1" key="1">
    <citation type="submission" date="2021-02" db="EMBL/GenBank/DDBJ databases">
        <authorList>
            <person name="Nowell W R."/>
        </authorList>
    </citation>
    <scope>NUCLEOTIDE SEQUENCE</scope>
</reference>
<dbReference type="InterPro" id="IPR014186">
    <property type="entry name" value="S-formylglutathione_hydrol"/>
</dbReference>
<dbReference type="Proteomes" id="UP000663881">
    <property type="component" value="Unassembled WGS sequence"/>
</dbReference>
<dbReference type="GO" id="GO:0046294">
    <property type="term" value="P:formaldehyde catabolic process"/>
    <property type="evidence" value="ECO:0007669"/>
    <property type="project" value="InterPro"/>
</dbReference>
<dbReference type="GO" id="GO:0018738">
    <property type="term" value="F:S-formylglutathione hydrolase activity"/>
    <property type="evidence" value="ECO:0007669"/>
    <property type="project" value="InterPro"/>
</dbReference>
<comment type="caution">
    <text evidence="1">The sequence shown here is derived from an EMBL/GenBank/DDBJ whole genome shotgun (WGS) entry which is preliminary data.</text>
</comment>
<protein>
    <recommendedName>
        <fullName evidence="3">Esterase</fullName>
    </recommendedName>
</protein>
<proteinExistence type="predicted"/>
<evidence type="ECO:0008006" key="3">
    <source>
        <dbReference type="Google" id="ProtNLM"/>
    </source>
</evidence>